<dbReference type="Proteomes" id="UP000604383">
    <property type="component" value="Unassembled WGS sequence"/>
</dbReference>
<dbReference type="Proteomes" id="UP000260025">
    <property type="component" value="Unassembled WGS sequence"/>
</dbReference>
<dbReference type="AlphaFoldDB" id="A0A3E2VIH9"/>
<dbReference type="NCBIfam" id="TIGR02845">
    <property type="entry name" value="spore_V_AD"/>
    <property type="match status" value="1"/>
</dbReference>
<protein>
    <submittedName>
        <fullName evidence="2">Stage V sporulation protein AD</fullName>
    </submittedName>
</protein>
<dbReference type="NCBIfam" id="NF006160">
    <property type="entry name" value="PRK08304.1"/>
    <property type="match status" value="1"/>
</dbReference>
<reference evidence="1" key="2">
    <citation type="journal article" date="2019" name="Nat. Med.">
        <title>A library of human gut bacterial isolates paired with longitudinal multiomics data enables mechanistic microbiome research.</title>
        <authorList>
            <person name="Poyet M."/>
            <person name="Groussin M."/>
            <person name="Gibbons S.M."/>
            <person name="Avila-Pacheco J."/>
            <person name="Jiang X."/>
            <person name="Kearney S.M."/>
            <person name="Perrotta A.R."/>
            <person name="Berdy B."/>
            <person name="Zhao S."/>
            <person name="Lieberman T.D."/>
            <person name="Swanson P.K."/>
            <person name="Smith M."/>
            <person name="Roesemann S."/>
            <person name="Alexander J.E."/>
            <person name="Rich S.A."/>
            <person name="Livny J."/>
            <person name="Vlamakis H."/>
            <person name="Clish C."/>
            <person name="Bullock K."/>
            <person name="Deik A."/>
            <person name="Scott J."/>
            <person name="Pierce K.A."/>
            <person name="Xavier R.J."/>
            <person name="Alm E.J."/>
        </authorList>
    </citation>
    <scope>NUCLEOTIDE SEQUENCE</scope>
    <source>
        <strain evidence="1">BIOML-A12</strain>
    </source>
</reference>
<dbReference type="EMBL" id="WWTN01000011">
    <property type="protein sequence ID" value="MZH55743.1"/>
    <property type="molecule type" value="Genomic_DNA"/>
</dbReference>
<evidence type="ECO:0000313" key="1">
    <source>
        <dbReference type="EMBL" id="MZH55743.1"/>
    </source>
</evidence>
<sequence>MESQRRSSSVRFATCSLVPDMRTVTFKNVYVQARSAVVGPLEKEGPLGSLFDKSYEDAYCGESSFEKAERVLLGDAVDLTLRKAGKGVQDIDLLVGGDLINQLTSSHYFAKDLEVPFLGMYGACSTSSLVIGTGAVWVEHGLARQVLAFTSSHVATAERQFRFPNEYGIQKKETTTSTVTGAGAALLSNEKSNIRVAAFTPGRIVDWDHKDANDMGLAMAPAAYDTITQHLKDMHRELKDYDMIVTGDLSKIGFSFLVDLMNQEGYDIDNRLHDCGLMIYDFEHQDIFCGGSGCACSMCVSMAKLLKKLEDGECSRIMVVATGALLSPVAVAQKGTIPCIAHAIVYERSDVK</sequence>
<dbReference type="SUPFAM" id="SSF53901">
    <property type="entry name" value="Thiolase-like"/>
    <property type="match status" value="1"/>
</dbReference>
<comment type="caution">
    <text evidence="2">The sequence shown here is derived from an EMBL/GenBank/DDBJ whole genome shotgun (WGS) entry which is preliminary data.</text>
</comment>
<name>A0A3E2VIH9_CLOIN</name>
<organism evidence="2 3">
    <name type="scientific">Clostridium innocuum</name>
    <dbReference type="NCBI Taxonomy" id="1522"/>
    <lineage>
        <taxon>Bacteria</taxon>
        <taxon>Bacillati</taxon>
        <taxon>Bacillota</taxon>
        <taxon>Clostridia</taxon>
        <taxon>Eubacteriales</taxon>
        <taxon>Clostridiaceae</taxon>
        <taxon>Clostridium</taxon>
    </lineage>
</organism>
<dbReference type="InterPro" id="IPR010894">
    <property type="entry name" value="SpoVAD"/>
</dbReference>
<proteinExistence type="predicted"/>
<reference evidence="2 3" key="1">
    <citation type="submission" date="2018-08" db="EMBL/GenBank/DDBJ databases">
        <title>A genome reference for cultivated species of the human gut microbiota.</title>
        <authorList>
            <person name="Zou Y."/>
            <person name="Xue W."/>
            <person name="Luo G."/>
        </authorList>
    </citation>
    <scope>NUCLEOTIDE SEQUENCE [LARGE SCALE GENOMIC DNA]</scope>
    <source>
        <strain evidence="2 3">OF01-2LB</strain>
    </source>
</reference>
<dbReference type="Pfam" id="PF07451">
    <property type="entry name" value="SpoVAD"/>
    <property type="match status" value="1"/>
</dbReference>
<evidence type="ECO:0000313" key="3">
    <source>
        <dbReference type="Proteomes" id="UP000260025"/>
    </source>
</evidence>
<dbReference type="PIRSF" id="PIRSF011570">
    <property type="entry name" value="SpoVAD"/>
    <property type="match status" value="1"/>
</dbReference>
<dbReference type="EMBL" id="QVEV01000042">
    <property type="protein sequence ID" value="RGC10474.1"/>
    <property type="molecule type" value="Genomic_DNA"/>
</dbReference>
<gene>
    <name evidence="2" type="primary">spoVAD</name>
    <name evidence="2" type="ORF">DXA38_19305</name>
    <name evidence="1" type="ORF">GT664_08220</name>
</gene>
<dbReference type="GO" id="GO:0016746">
    <property type="term" value="F:acyltransferase activity"/>
    <property type="evidence" value="ECO:0007669"/>
    <property type="project" value="InterPro"/>
</dbReference>
<dbReference type="InterPro" id="IPR016039">
    <property type="entry name" value="Thiolase-like"/>
</dbReference>
<accession>A0A3E2VIH9</accession>
<evidence type="ECO:0000313" key="2">
    <source>
        <dbReference type="EMBL" id="RGC10474.1"/>
    </source>
</evidence>
<dbReference type="InterPro" id="IPR038369">
    <property type="entry name" value="SpoVAD_sf"/>
</dbReference>
<dbReference type="Gene3D" id="3.40.47.40">
    <property type="entry name" value="Stage V sporulation protein AD"/>
    <property type="match status" value="1"/>
</dbReference>
<dbReference type="OrthoDB" id="9770068at2"/>